<dbReference type="EMBL" id="HBKQ01047374">
    <property type="protein sequence ID" value="CAE2272175.1"/>
    <property type="molecule type" value="Transcribed_RNA"/>
</dbReference>
<feature type="domain" description="CRAL-TRIO" evidence="1">
    <location>
        <begin position="1"/>
        <end position="135"/>
    </location>
</feature>
<dbReference type="Gene3D" id="3.40.525.10">
    <property type="entry name" value="CRAL-TRIO lipid binding domain"/>
    <property type="match status" value="1"/>
</dbReference>
<name>A0A7S4JRV5_9STRA</name>
<dbReference type="Pfam" id="PF00650">
    <property type="entry name" value="CRAL_TRIO"/>
    <property type="match status" value="1"/>
</dbReference>
<reference evidence="2" key="1">
    <citation type="submission" date="2021-01" db="EMBL/GenBank/DDBJ databases">
        <authorList>
            <person name="Corre E."/>
            <person name="Pelletier E."/>
            <person name="Niang G."/>
            <person name="Scheremetjew M."/>
            <person name="Finn R."/>
            <person name="Kale V."/>
            <person name="Holt S."/>
            <person name="Cochrane G."/>
            <person name="Meng A."/>
            <person name="Brown T."/>
            <person name="Cohen L."/>
        </authorList>
    </citation>
    <scope>NUCLEOTIDE SEQUENCE</scope>
    <source>
        <strain evidence="2">Isolate 1302-5</strain>
    </source>
</reference>
<dbReference type="InterPro" id="IPR001251">
    <property type="entry name" value="CRAL-TRIO_dom"/>
</dbReference>
<evidence type="ECO:0000313" key="2">
    <source>
        <dbReference type="EMBL" id="CAE2272175.1"/>
    </source>
</evidence>
<sequence length="153" mass="17803">MRPSRYFPSQTTTKDIIDNLAYCMDVMVEKEKACTEGIAFMANMADWGFSNFSVSYCHQFMMMLQGRVPVRVRLFLIVNPPGWFGTIWKIMKPMLADDFRKKVFMIPCSDLSDHLEANFQENLPDDIEIGKADTQGIVSDFIQYRKYVEETKQ</sequence>
<evidence type="ECO:0000259" key="1">
    <source>
        <dbReference type="PROSITE" id="PS50191"/>
    </source>
</evidence>
<dbReference type="AlphaFoldDB" id="A0A7S4JRV5"/>
<dbReference type="SUPFAM" id="SSF52087">
    <property type="entry name" value="CRAL/TRIO domain"/>
    <property type="match status" value="1"/>
</dbReference>
<accession>A0A7S4JRV5</accession>
<gene>
    <name evidence="2" type="ORF">OAUR00152_LOCUS32684</name>
</gene>
<dbReference type="GO" id="GO:0016020">
    <property type="term" value="C:membrane"/>
    <property type="evidence" value="ECO:0007669"/>
    <property type="project" value="TreeGrafter"/>
</dbReference>
<dbReference type="CDD" id="cd00170">
    <property type="entry name" value="SEC14"/>
    <property type="match status" value="1"/>
</dbReference>
<dbReference type="PANTHER" id="PTHR10174:SF208">
    <property type="entry name" value="CRAL-TRIO DOMAIN-CONTAINING PROTEIN DDB_G0278031"/>
    <property type="match status" value="1"/>
</dbReference>
<proteinExistence type="predicted"/>
<organism evidence="2">
    <name type="scientific">Odontella aurita</name>
    <dbReference type="NCBI Taxonomy" id="265563"/>
    <lineage>
        <taxon>Eukaryota</taxon>
        <taxon>Sar</taxon>
        <taxon>Stramenopiles</taxon>
        <taxon>Ochrophyta</taxon>
        <taxon>Bacillariophyta</taxon>
        <taxon>Mediophyceae</taxon>
        <taxon>Biddulphiophycidae</taxon>
        <taxon>Eupodiscales</taxon>
        <taxon>Odontellaceae</taxon>
        <taxon>Odontella</taxon>
    </lineage>
</organism>
<dbReference type="PROSITE" id="PS50191">
    <property type="entry name" value="CRAL_TRIO"/>
    <property type="match status" value="1"/>
</dbReference>
<protein>
    <recommendedName>
        <fullName evidence="1">CRAL-TRIO domain-containing protein</fullName>
    </recommendedName>
</protein>
<dbReference type="SMART" id="SM00516">
    <property type="entry name" value="SEC14"/>
    <property type="match status" value="1"/>
</dbReference>
<dbReference type="InterPro" id="IPR036865">
    <property type="entry name" value="CRAL-TRIO_dom_sf"/>
</dbReference>
<dbReference type="PANTHER" id="PTHR10174">
    <property type="entry name" value="ALPHA-TOCOPHEROL TRANSFER PROTEIN-RELATED"/>
    <property type="match status" value="1"/>
</dbReference>
<dbReference type="GO" id="GO:1902936">
    <property type="term" value="F:phosphatidylinositol bisphosphate binding"/>
    <property type="evidence" value="ECO:0007669"/>
    <property type="project" value="TreeGrafter"/>
</dbReference>